<accession>A0AAV4RCS9</accession>
<proteinExistence type="predicted"/>
<evidence type="ECO:0000313" key="2">
    <source>
        <dbReference type="Proteomes" id="UP001054945"/>
    </source>
</evidence>
<keyword evidence="2" id="KW-1185">Reference proteome</keyword>
<dbReference type="Proteomes" id="UP001054945">
    <property type="component" value="Unassembled WGS sequence"/>
</dbReference>
<dbReference type="AlphaFoldDB" id="A0AAV4RCS9"/>
<organism evidence="1 2">
    <name type="scientific">Caerostris extrusa</name>
    <name type="common">Bark spider</name>
    <name type="synonym">Caerostris bankana</name>
    <dbReference type="NCBI Taxonomy" id="172846"/>
    <lineage>
        <taxon>Eukaryota</taxon>
        <taxon>Metazoa</taxon>
        <taxon>Ecdysozoa</taxon>
        <taxon>Arthropoda</taxon>
        <taxon>Chelicerata</taxon>
        <taxon>Arachnida</taxon>
        <taxon>Araneae</taxon>
        <taxon>Araneomorphae</taxon>
        <taxon>Entelegynae</taxon>
        <taxon>Araneoidea</taxon>
        <taxon>Araneidae</taxon>
        <taxon>Caerostris</taxon>
    </lineage>
</organism>
<sequence length="83" mass="9974">MDSEWQFQSTSLQEEEKIFPWQSFSKEVPPPLRMIRGLYGRENLLSRRQPSGRSIQCDFRQQPIYKDSVELAELMHNLCRTIW</sequence>
<reference evidence="1 2" key="1">
    <citation type="submission" date="2021-06" db="EMBL/GenBank/DDBJ databases">
        <title>Caerostris extrusa draft genome.</title>
        <authorList>
            <person name="Kono N."/>
            <person name="Arakawa K."/>
        </authorList>
    </citation>
    <scope>NUCLEOTIDE SEQUENCE [LARGE SCALE GENOMIC DNA]</scope>
</reference>
<evidence type="ECO:0000313" key="1">
    <source>
        <dbReference type="EMBL" id="GIY18824.1"/>
    </source>
</evidence>
<dbReference type="EMBL" id="BPLR01007679">
    <property type="protein sequence ID" value="GIY18824.1"/>
    <property type="molecule type" value="Genomic_DNA"/>
</dbReference>
<name>A0AAV4RCS9_CAEEX</name>
<protein>
    <submittedName>
        <fullName evidence="1">Uncharacterized protein</fullName>
    </submittedName>
</protein>
<gene>
    <name evidence="1" type="ORF">CEXT_586451</name>
</gene>
<comment type="caution">
    <text evidence="1">The sequence shown here is derived from an EMBL/GenBank/DDBJ whole genome shotgun (WGS) entry which is preliminary data.</text>
</comment>